<feature type="domain" description="DNA2/NAM7 helicase-like C-terminal" evidence="2">
    <location>
        <begin position="901"/>
        <end position="1110"/>
    </location>
</feature>
<dbReference type="Gene3D" id="3.40.50.300">
    <property type="entry name" value="P-loop containing nucleotide triphosphate hydrolases"/>
    <property type="match status" value="2"/>
</dbReference>
<dbReference type="InterPro" id="IPR041677">
    <property type="entry name" value="DNA2/NAM7_AAA_11"/>
</dbReference>
<dbReference type="InterPro" id="IPR047187">
    <property type="entry name" value="SF1_C_Upf1"/>
</dbReference>
<reference evidence="3" key="1">
    <citation type="submission" date="2021-03" db="EMBL/GenBank/DDBJ databases">
        <title>Acinetobacter spp. whole-genome sequenced from Terengganu.</title>
        <authorList>
            <person name="Mohd Rani F."/>
        </authorList>
    </citation>
    <scope>NUCLEOTIDE SEQUENCE</scope>
    <source>
        <strain evidence="3">AC1502</strain>
    </source>
</reference>
<dbReference type="EMBL" id="JAGFOT010000010">
    <property type="protein sequence ID" value="MBO3658452.1"/>
    <property type="molecule type" value="Genomic_DNA"/>
</dbReference>
<protein>
    <recommendedName>
        <fullName evidence="5">AAA family ATPase</fullName>
    </recommendedName>
</protein>
<sequence>MLKFNIEQEFDESYLLADDEHTSYKLYKCVDEDSDVYLVKIWEKIFDQSVKEIWLQEIRQLIFLKNSPNAEKYLLIIDDAKEYEDCFVTTYKIKINEIDYDTFYKENPSWNVKGKLRNKDLRFNIWKNLKSIAEGLNLLHENGFLHRGINSKSIIVNIDNEIPSDFKLTGFEWMLELGRFNYNKKNDGILLESSYNNDWIDYLRLVEEIFNIKKIKEEDEVFTKRELYFFNKNRDLKKVENGEILNDLDEVLQKLDVQEEHGAEYYLHIIARKEDDFLEEINKLVEDVDHGNIVEFIKSDINKLNKVGIFKALHYKHGVNKFFIQGEKFLYNIDRSRNLMGVYTTDRMILVDIYRNIPFYARHEKEFREFEIVVNVGREKNKRNDWSRLLSTFKNKNELDESVKYFINSILISQAIDIADYYSQIYSVEVVSVLEGKEKIKIRLNTNTQSEDINKALCKKNVSECFNKFYRDNPDVEWIISNVKPENKREFYGANNLESEDFRYRLFSSGFNNNYEYFLESKIDSENPEKISEVSSRINKHMFIYPKSLLGNHSSLLRKNKAIALLAKNTNLLNSLVFPKKNAKVYNSKIQYVDGYQELDDSKKEVFEKALNTYPNYIVQGPPGVGKTFLVKTLVEQIFKNEPFSKIVLSAQSHSTVEVLSDEIDKCEFEKKLVMIKAFNHSDNDVRLIISNTLMEHLEPVYVSKLWKESYSRNIDLRQDMDKFKLNKENYNFYDKILSSANIILTTTNSKTIEKMLDNNCYFDWSIMEEAAKASTNDLISPLLLSYKRLLIGDHKQLPPFFEKEFKKIMMPENLNLDKIIGFITNGRFKNSIVHDSGLYSLLEIFLDLKPKLNDDTAKDELLEFLKDKYLPTIEKSTEYYSLFKYLFKEVDINQSNKSNINFGSMISEQYRMHPDISRIITEVFYDSKLLDNKLRRVFYLDDSNRPFYFKDFKQVDLENSKRFTWLDLKEPYSDSNAIKSLEENFVNESEVLVIEEILSCIYKKINVEKKPSIVLLSPYAKQVDYINEYLRTNGVLKELIKKDFDIISDNEICKTCDSFQGGEADLVIISLVRNNINNDIYSALGFLIDERRMNVMFSRAKFHLIIVGSIGMFDYWVNNSLNHRELPIEAVFIEKLINFVRNPQYCTFCDVSSLLGEKL</sequence>
<dbReference type="RefSeq" id="WP_208464407.1">
    <property type="nucleotide sequence ID" value="NZ_JAGFOT010000010.1"/>
</dbReference>
<name>A0AAW4JCI1_ACIHA</name>
<dbReference type="PANTHER" id="PTHR10887">
    <property type="entry name" value="DNA2/NAM7 HELICASE FAMILY"/>
    <property type="match status" value="1"/>
</dbReference>
<dbReference type="InterPro" id="IPR027417">
    <property type="entry name" value="P-loop_NTPase"/>
</dbReference>
<gene>
    <name evidence="3" type="ORF">J5N55_10220</name>
</gene>
<dbReference type="InterPro" id="IPR011009">
    <property type="entry name" value="Kinase-like_dom_sf"/>
</dbReference>
<dbReference type="GO" id="GO:0004386">
    <property type="term" value="F:helicase activity"/>
    <property type="evidence" value="ECO:0007669"/>
    <property type="project" value="InterPro"/>
</dbReference>
<dbReference type="Gene3D" id="3.30.200.20">
    <property type="entry name" value="Phosphorylase Kinase, domain 1"/>
    <property type="match status" value="1"/>
</dbReference>
<evidence type="ECO:0000313" key="3">
    <source>
        <dbReference type="EMBL" id="MBO3658452.1"/>
    </source>
</evidence>
<proteinExistence type="predicted"/>
<dbReference type="SUPFAM" id="SSF52540">
    <property type="entry name" value="P-loop containing nucleoside triphosphate hydrolases"/>
    <property type="match status" value="1"/>
</dbReference>
<evidence type="ECO:0008006" key="5">
    <source>
        <dbReference type="Google" id="ProtNLM"/>
    </source>
</evidence>
<accession>A0AAW4JCI1</accession>
<dbReference type="Pfam" id="PF13087">
    <property type="entry name" value="AAA_12"/>
    <property type="match status" value="1"/>
</dbReference>
<dbReference type="CDD" id="cd18808">
    <property type="entry name" value="SF1_C_Upf1"/>
    <property type="match status" value="1"/>
</dbReference>
<dbReference type="Proteomes" id="UP000670925">
    <property type="component" value="Unassembled WGS sequence"/>
</dbReference>
<evidence type="ECO:0000259" key="1">
    <source>
        <dbReference type="Pfam" id="PF13086"/>
    </source>
</evidence>
<feature type="domain" description="DNA2/NAM7 helicase helicase" evidence="1">
    <location>
        <begin position="721"/>
        <end position="801"/>
    </location>
</feature>
<evidence type="ECO:0000313" key="4">
    <source>
        <dbReference type="Proteomes" id="UP000670925"/>
    </source>
</evidence>
<dbReference type="InterPro" id="IPR045055">
    <property type="entry name" value="DNA2/NAM7-like"/>
</dbReference>
<dbReference type="SUPFAM" id="SSF56112">
    <property type="entry name" value="Protein kinase-like (PK-like)"/>
    <property type="match status" value="1"/>
</dbReference>
<feature type="domain" description="DNA2/NAM7 helicase helicase" evidence="1">
    <location>
        <begin position="599"/>
        <end position="674"/>
    </location>
</feature>
<dbReference type="PANTHER" id="PTHR10887:SF495">
    <property type="entry name" value="HELICASE SENATAXIN ISOFORM X1-RELATED"/>
    <property type="match status" value="1"/>
</dbReference>
<dbReference type="InterPro" id="IPR041679">
    <property type="entry name" value="DNA2/NAM7-like_C"/>
</dbReference>
<comment type="caution">
    <text evidence="3">The sequence shown here is derived from an EMBL/GenBank/DDBJ whole genome shotgun (WGS) entry which is preliminary data.</text>
</comment>
<dbReference type="Gene3D" id="1.10.510.10">
    <property type="entry name" value="Transferase(Phosphotransferase) domain 1"/>
    <property type="match status" value="1"/>
</dbReference>
<organism evidence="3 4">
    <name type="scientific">Acinetobacter haemolyticus</name>
    <dbReference type="NCBI Taxonomy" id="29430"/>
    <lineage>
        <taxon>Bacteria</taxon>
        <taxon>Pseudomonadati</taxon>
        <taxon>Pseudomonadota</taxon>
        <taxon>Gammaproteobacteria</taxon>
        <taxon>Moraxellales</taxon>
        <taxon>Moraxellaceae</taxon>
        <taxon>Acinetobacter</taxon>
    </lineage>
</organism>
<evidence type="ECO:0000259" key="2">
    <source>
        <dbReference type="Pfam" id="PF13087"/>
    </source>
</evidence>
<dbReference type="AlphaFoldDB" id="A0AAW4JCI1"/>
<dbReference type="Pfam" id="PF13086">
    <property type="entry name" value="AAA_11"/>
    <property type="match status" value="2"/>
</dbReference>